<keyword evidence="4 6" id="KW-0472">Membrane</keyword>
<dbReference type="AlphaFoldDB" id="A0AAV5TTN0"/>
<organism evidence="7 8">
    <name type="scientific">Pristionchus entomophagus</name>
    <dbReference type="NCBI Taxonomy" id="358040"/>
    <lineage>
        <taxon>Eukaryota</taxon>
        <taxon>Metazoa</taxon>
        <taxon>Ecdysozoa</taxon>
        <taxon>Nematoda</taxon>
        <taxon>Chromadorea</taxon>
        <taxon>Rhabditida</taxon>
        <taxon>Rhabditina</taxon>
        <taxon>Diplogasteromorpha</taxon>
        <taxon>Diplogasteroidea</taxon>
        <taxon>Neodiplogasteridae</taxon>
        <taxon>Pristionchus</taxon>
    </lineage>
</organism>
<comment type="similarity">
    <text evidence="5">Belongs to the membrane-bound acyltransferase family. HHAT subfamily.</text>
</comment>
<dbReference type="EMBL" id="BTSX01000004">
    <property type="protein sequence ID" value="GMS97582.1"/>
    <property type="molecule type" value="Genomic_DNA"/>
</dbReference>
<sequence length="267" mass="30392">FTSQAATNSRLNGYHMFSIAYILGQYFHLKYTVIFGVPSLFARIDGLTPPPPPICISRVSRYSRMWRHFDAGLYSFLKNQVYIPLLTNPHLSSSLGRPLALVSAFLVVVAWHGTQRNYVCWVCLSALELIIERVGVHIWDCRRFQEFRARIGEVWLRRLLACCMNFTVAPGILGVFYFLGGEEFADALVKKVLFNGLSDIAALNFTIVNGVPSSGIVLTHLLLLGYFFNHTCLELEYRGRKPENRKIIDQKLITEQNNKNTANKKLD</sequence>
<dbReference type="Pfam" id="PF03062">
    <property type="entry name" value="MBOAT"/>
    <property type="match status" value="1"/>
</dbReference>
<evidence type="ECO:0000256" key="4">
    <source>
        <dbReference type="ARBA" id="ARBA00023136"/>
    </source>
</evidence>
<proteinExistence type="inferred from homology"/>
<feature type="transmembrane region" description="Helical" evidence="6">
    <location>
        <begin position="200"/>
        <end position="228"/>
    </location>
</feature>
<evidence type="ECO:0000256" key="3">
    <source>
        <dbReference type="ARBA" id="ARBA00022989"/>
    </source>
</evidence>
<name>A0AAV5TTN0_9BILA</name>
<comment type="caution">
    <text evidence="7">The sequence shown here is derived from an EMBL/GenBank/DDBJ whole genome shotgun (WGS) entry which is preliminary data.</text>
</comment>
<gene>
    <name evidence="7" type="ORF">PENTCL1PPCAC_19757</name>
</gene>
<keyword evidence="8" id="KW-1185">Reference proteome</keyword>
<keyword evidence="3 6" id="KW-1133">Transmembrane helix</keyword>
<dbReference type="Proteomes" id="UP001432027">
    <property type="component" value="Unassembled WGS sequence"/>
</dbReference>
<dbReference type="GO" id="GO:0005783">
    <property type="term" value="C:endoplasmic reticulum"/>
    <property type="evidence" value="ECO:0007669"/>
    <property type="project" value="TreeGrafter"/>
</dbReference>
<reference evidence="7" key="1">
    <citation type="submission" date="2023-10" db="EMBL/GenBank/DDBJ databases">
        <title>Genome assembly of Pristionchus species.</title>
        <authorList>
            <person name="Yoshida K."/>
            <person name="Sommer R.J."/>
        </authorList>
    </citation>
    <scope>NUCLEOTIDE SEQUENCE</scope>
    <source>
        <strain evidence="7">RS0144</strain>
    </source>
</reference>
<accession>A0AAV5TTN0</accession>
<evidence type="ECO:0000256" key="1">
    <source>
        <dbReference type="ARBA" id="ARBA00004141"/>
    </source>
</evidence>
<dbReference type="PANTHER" id="PTHR13285:SF18">
    <property type="entry name" value="PROTEIN-CYSTEINE N-PALMITOYLTRANSFERASE RASP"/>
    <property type="match status" value="1"/>
</dbReference>
<dbReference type="GO" id="GO:0016409">
    <property type="term" value="F:palmitoyltransferase activity"/>
    <property type="evidence" value="ECO:0007669"/>
    <property type="project" value="TreeGrafter"/>
</dbReference>
<dbReference type="InterPro" id="IPR051085">
    <property type="entry name" value="MB_O-acyltransferase"/>
</dbReference>
<evidence type="ECO:0000256" key="5">
    <source>
        <dbReference type="ARBA" id="ARBA00038268"/>
    </source>
</evidence>
<evidence type="ECO:0000313" key="8">
    <source>
        <dbReference type="Proteomes" id="UP001432027"/>
    </source>
</evidence>
<dbReference type="PANTHER" id="PTHR13285">
    <property type="entry name" value="ACYLTRANSFERASE"/>
    <property type="match status" value="1"/>
</dbReference>
<dbReference type="InterPro" id="IPR004299">
    <property type="entry name" value="MBOAT_fam"/>
</dbReference>
<dbReference type="GO" id="GO:0016020">
    <property type="term" value="C:membrane"/>
    <property type="evidence" value="ECO:0007669"/>
    <property type="project" value="UniProtKB-SubCell"/>
</dbReference>
<feature type="transmembrane region" description="Helical" evidence="6">
    <location>
        <begin position="95"/>
        <end position="112"/>
    </location>
</feature>
<protein>
    <submittedName>
        <fullName evidence="7">Uncharacterized protein</fullName>
    </submittedName>
</protein>
<evidence type="ECO:0000256" key="2">
    <source>
        <dbReference type="ARBA" id="ARBA00022692"/>
    </source>
</evidence>
<feature type="transmembrane region" description="Helical" evidence="6">
    <location>
        <begin position="159"/>
        <end position="180"/>
    </location>
</feature>
<keyword evidence="2 6" id="KW-0812">Transmembrane</keyword>
<evidence type="ECO:0000313" key="7">
    <source>
        <dbReference type="EMBL" id="GMS97582.1"/>
    </source>
</evidence>
<evidence type="ECO:0000256" key="6">
    <source>
        <dbReference type="SAM" id="Phobius"/>
    </source>
</evidence>
<comment type="subcellular location">
    <subcellularLocation>
        <location evidence="1">Membrane</location>
        <topology evidence="1">Multi-pass membrane protein</topology>
    </subcellularLocation>
</comment>
<feature type="non-terminal residue" evidence="7">
    <location>
        <position position="1"/>
    </location>
</feature>